<proteinExistence type="predicted"/>
<organism evidence="1 2">
    <name type="scientific">Xylaria curta</name>
    <dbReference type="NCBI Taxonomy" id="42375"/>
    <lineage>
        <taxon>Eukaryota</taxon>
        <taxon>Fungi</taxon>
        <taxon>Dikarya</taxon>
        <taxon>Ascomycota</taxon>
        <taxon>Pezizomycotina</taxon>
        <taxon>Sordariomycetes</taxon>
        <taxon>Xylariomycetidae</taxon>
        <taxon>Xylariales</taxon>
        <taxon>Xylariaceae</taxon>
        <taxon>Xylaria</taxon>
    </lineage>
</organism>
<name>A0ACC1PI30_9PEZI</name>
<evidence type="ECO:0000313" key="2">
    <source>
        <dbReference type="Proteomes" id="UP001143856"/>
    </source>
</evidence>
<dbReference type="EMBL" id="JAPDGR010000225">
    <property type="protein sequence ID" value="KAJ2993239.1"/>
    <property type="molecule type" value="Genomic_DNA"/>
</dbReference>
<dbReference type="Proteomes" id="UP001143856">
    <property type="component" value="Unassembled WGS sequence"/>
</dbReference>
<gene>
    <name evidence="1" type="ORF">NUW58_g1901</name>
</gene>
<accession>A0ACC1PI30</accession>
<reference evidence="1" key="1">
    <citation type="submission" date="2022-10" db="EMBL/GenBank/DDBJ databases">
        <title>Genome Sequence of Xylaria curta.</title>
        <authorList>
            <person name="Buettner E."/>
        </authorList>
    </citation>
    <scope>NUCLEOTIDE SEQUENCE</scope>
    <source>
        <strain evidence="1">Babe10</strain>
    </source>
</reference>
<keyword evidence="2" id="KW-1185">Reference proteome</keyword>
<protein>
    <submittedName>
        <fullName evidence="1">Uncharacterized protein</fullName>
    </submittedName>
</protein>
<evidence type="ECO:0000313" key="1">
    <source>
        <dbReference type="EMBL" id="KAJ2993239.1"/>
    </source>
</evidence>
<comment type="caution">
    <text evidence="1">The sequence shown here is derived from an EMBL/GenBank/DDBJ whole genome shotgun (WGS) entry which is preliminary data.</text>
</comment>
<sequence>MYVRCPVCDKIHRHGFDGKYQTEHRRLSHFDSSKYHLDDYDIRFPTQYEIDKERVLFVAAGSDPTRYFSEKNGMVRVPLPRRSGVRKWKEATEKFYLGGEEIGEKIDRVIGEMVRGNVKYVRDHIESSSESDIFLHGIDAYDRDGKINDNESADLGGIKDEYIGGTGNTALHLAACEDHPEMIQLLLQKGAHPNVWNFEGRTPLAEAALWGRLANVRILLETGADKKSACFRSGQSLGAIDFAKPTDANDEERHSRSKGIYQEDTYQRKIDRRAIVRLLEDDAEKPDTQNYALSGFTFIKTPGQETQLTLLAHFDVPNEWKTIAVLYRGHRFDPIAAMSGWGHQADDRVNIQIAGCDWTSGTVRLCKIVGFDPELHHYDQDMPGYYYACHAEKQLIAYFISKHCFLPSELVTNAGPDGVPDEEIGTLLDRLHLEEVCDESSRTQVSPQEECHKERLSKLHRCAPSFGLKKATIMVSRPVCHDCQRFVNHINSFVDLEIDVIWNSLEGRKR</sequence>